<feature type="non-terminal residue" evidence="1">
    <location>
        <position position="1"/>
    </location>
</feature>
<evidence type="ECO:0000313" key="1">
    <source>
        <dbReference type="EMBL" id="KAJ2799226.1"/>
    </source>
</evidence>
<evidence type="ECO:0000313" key="2">
    <source>
        <dbReference type="Proteomes" id="UP001140087"/>
    </source>
</evidence>
<keyword evidence="2" id="KW-1185">Reference proteome</keyword>
<organism evidence="1 2">
    <name type="scientific">Coemansia helicoidea</name>
    <dbReference type="NCBI Taxonomy" id="1286919"/>
    <lineage>
        <taxon>Eukaryota</taxon>
        <taxon>Fungi</taxon>
        <taxon>Fungi incertae sedis</taxon>
        <taxon>Zoopagomycota</taxon>
        <taxon>Kickxellomycotina</taxon>
        <taxon>Kickxellomycetes</taxon>
        <taxon>Kickxellales</taxon>
        <taxon>Kickxellaceae</taxon>
        <taxon>Coemansia</taxon>
    </lineage>
</organism>
<comment type="caution">
    <text evidence="1">The sequence shown here is derived from an EMBL/GenBank/DDBJ whole genome shotgun (WGS) entry which is preliminary data.</text>
</comment>
<name>A0ACC1L1K9_9FUNG</name>
<proteinExistence type="predicted"/>
<sequence length="726" mass="76436">ALASDERFDQIYLRTCDQATQYYLECGRRRFAQILRGDMAQLHICRERWQAAAAILRPLVPMDGALALGVMDVHLLERLAVCEHRLGHAETCLGYVARLIASSQFLDSGSRESYADMLVELAQGLPGPGRSAVPPHGLFAVTGVEAADRADTLCVVATVHSSVAKPVAAATVEAVLLAGGGERQLEVVLGAHDVEIAPGANSISLTTDAVSCPGRYVVRSVRIAIGMVDATIVVSNPNARRHVWLNRHPTNPVLAMRAAPATSIDGPSALRLLVAARGTPIDAGMRIRLFDSRGGPLVDDRCTAEPAGLVSIGADGALIVAEALAADTQTEIALALSRRLATDEVTACAEFEAQGDPRMVAGSDVVEFTPPLAIVAHVESLGDKHVAVVRTQCCGPGPLRLAALDVQIEGESSAETDARWRPLADRGYLRLGECATVVREICSSASLIRVCVEARYATLADAVAAAIQPLVEELAGKHGLPRHSWYLQRLALAHVRATLDERTTLRNLRIACEPLAPLWEAASADCAPAERAAMRAVLHELSDAVVGAALPTGDDASGGGSGGVVRASVELAVERATVAVSIDNERFCTVYEPTPLTARVRLVGDCGGSERRVQVALAPRDPGEWLVAGATSQSVALRGSAEALLEFVLVPLEVGYLQLPEIICHAADAPGDHQRRSGVHGGGAARPLPTLTTATHSPPCVLANDSIATVYTVAPHVAPDFLPPLA</sequence>
<gene>
    <name evidence="1" type="ORF">H4R21_003624</name>
</gene>
<dbReference type="EMBL" id="JANBUN010001189">
    <property type="protein sequence ID" value="KAJ2799226.1"/>
    <property type="molecule type" value="Genomic_DNA"/>
</dbReference>
<reference evidence="1" key="1">
    <citation type="submission" date="2022-07" db="EMBL/GenBank/DDBJ databases">
        <title>Phylogenomic reconstructions and comparative analyses of Kickxellomycotina fungi.</title>
        <authorList>
            <person name="Reynolds N.K."/>
            <person name="Stajich J.E."/>
            <person name="Barry K."/>
            <person name="Grigoriev I.V."/>
            <person name="Crous P."/>
            <person name="Smith M.E."/>
        </authorList>
    </citation>
    <scope>NUCLEOTIDE SEQUENCE</scope>
    <source>
        <strain evidence="1">BCRC 34780</strain>
    </source>
</reference>
<dbReference type="Proteomes" id="UP001140087">
    <property type="component" value="Unassembled WGS sequence"/>
</dbReference>
<protein>
    <submittedName>
        <fullName evidence="1">Uncharacterized protein</fullName>
    </submittedName>
</protein>
<accession>A0ACC1L1K9</accession>